<protein>
    <submittedName>
        <fullName evidence="2">DegV family protein</fullName>
    </submittedName>
</protein>
<dbReference type="Proteomes" id="UP001595625">
    <property type="component" value="Unassembled WGS sequence"/>
</dbReference>
<dbReference type="InterPro" id="IPR043168">
    <property type="entry name" value="DegV_C"/>
</dbReference>
<evidence type="ECO:0000256" key="1">
    <source>
        <dbReference type="ARBA" id="ARBA00023121"/>
    </source>
</evidence>
<comment type="caution">
    <text evidence="2">The sequence shown here is derived from an EMBL/GenBank/DDBJ whole genome shotgun (WGS) entry which is preliminary data.</text>
</comment>
<dbReference type="Gene3D" id="3.30.1180.10">
    <property type="match status" value="1"/>
</dbReference>
<evidence type="ECO:0000313" key="3">
    <source>
        <dbReference type="Proteomes" id="UP001595625"/>
    </source>
</evidence>
<organism evidence="2 3">
    <name type="scientific">Planomicrobium okeanokoites</name>
    <name type="common">Planococcus okeanokoites</name>
    <name type="synonym">Flavobacterium okeanokoites</name>
    <dbReference type="NCBI Taxonomy" id="244"/>
    <lineage>
        <taxon>Bacteria</taxon>
        <taxon>Bacillati</taxon>
        <taxon>Bacillota</taxon>
        <taxon>Bacilli</taxon>
        <taxon>Bacillales</taxon>
        <taxon>Caryophanaceae</taxon>
        <taxon>Planomicrobium</taxon>
    </lineage>
</organism>
<dbReference type="PANTHER" id="PTHR33434">
    <property type="entry name" value="DEGV DOMAIN-CONTAINING PROTEIN DR_1986-RELATED"/>
    <property type="match status" value="1"/>
</dbReference>
<name>A0ABV7KNR8_PLAOK</name>
<proteinExistence type="predicted"/>
<evidence type="ECO:0000313" key="2">
    <source>
        <dbReference type="EMBL" id="MFC3210951.1"/>
    </source>
</evidence>
<reference evidence="3" key="1">
    <citation type="journal article" date="2019" name="Int. J. Syst. Evol. Microbiol.">
        <title>The Global Catalogue of Microorganisms (GCM) 10K type strain sequencing project: providing services to taxonomists for standard genome sequencing and annotation.</title>
        <authorList>
            <consortium name="The Broad Institute Genomics Platform"/>
            <consortium name="The Broad Institute Genome Sequencing Center for Infectious Disease"/>
            <person name="Wu L."/>
            <person name="Ma J."/>
        </authorList>
    </citation>
    <scope>NUCLEOTIDE SEQUENCE [LARGE SCALE GENOMIC DNA]</scope>
    <source>
        <strain evidence="3">CCM 320</strain>
    </source>
</reference>
<dbReference type="PANTHER" id="PTHR33434:SF2">
    <property type="entry name" value="FATTY ACID-BINDING PROTEIN TM_1468"/>
    <property type="match status" value="1"/>
</dbReference>
<keyword evidence="3" id="KW-1185">Reference proteome</keyword>
<dbReference type="NCBIfam" id="TIGR00762">
    <property type="entry name" value="DegV"/>
    <property type="match status" value="1"/>
</dbReference>
<dbReference type="Pfam" id="PF02645">
    <property type="entry name" value="DegV"/>
    <property type="match status" value="1"/>
</dbReference>
<dbReference type="EMBL" id="JBHRUJ010000014">
    <property type="protein sequence ID" value="MFC3210951.1"/>
    <property type="molecule type" value="Genomic_DNA"/>
</dbReference>
<gene>
    <name evidence="2" type="ORF">ACFOEJ_07720</name>
</gene>
<accession>A0ABV7KNR8</accession>
<dbReference type="SUPFAM" id="SSF82549">
    <property type="entry name" value="DAK1/DegV-like"/>
    <property type="match status" value="1"/>
</dbReference>
<dbReference type="PROSITE" id="PS51482">
    <property type="entry name" value="DEGV"/>
    <property type="match status" value="1"/>
</dbReference>
<dbReference type="RefSeq" id="WP_117313801.1">
    <property type="nucleotide sequence ID" value="NZ_JBHRUJ010000014.1"/>
</dbReference>
<keyword evidence="1" id="KW-0446">Lipid-binding</keyword>
<dbReference type="InterPro" id="IPR003797">
    <property type="entry name" value="DegV"/>
</dbReference>
<dbReference type="InterPro" id="IPR050270">
    <property type="entry name" value="DegV_domain_contain"/>
</dbReference>
<dbReference type="Gene3D" id="3.40.50.10170">
    <property type="match status" value="1"/>
</dbReference>
<sequence>MQKTAIVTDSTAYLPKDVRERCNIHMIPLQVTFGLESFEEEQELTVDEFYRKSSVQLPKTSQPPIGEFINLYKRLALDYDEIITIHLSSSISGTYAGAVQAGEMTEHAAVYAFDSEISCAMQGFYVLKAAEMASDGAGATEILQELDQMKKSMRAYFMVEDLKHLQRGGRLSGAQALVGGMLQIKPILHFEKTEIVPFEKVRTRKKAMNRMMSLLEADVQSGDSIKATIIHANREADAQQWKKELEAQFSTVEFDISYFGPVIGVHLGEGSMGLGWVKK</sequence>